<feature type="region of interest" description="Disordered" evidence="3">
    <location>
        <begin position="1018"/>
        <end position="1057"/>
    </location>
</feature>
<evidence type="ECO:0000313" key="5">
    <source>
        <dbReference type="Proteomes" id="UP000494206"/>
    </source>
</evidence>
<evidence type="ECO:0000256" key="3">
    <source>
        <dbReference type="SAM" id="MobiDB-lite"/>
    </source>
</evidence>
<keyword evidence="2" id="KW-0121">Carboxypeptidase</keyword>
<feature type="chain" id="PRO_5035970034" description="Carboxypeptidase" evidence="2">
    <location>
        <begin position="23"/>
        <end position="2454"/>
    </location>
</feature>
<dbReference type="Gene3D" id="3.40.50.12670">
    <property type="match status" value="1"/>
</dbReference>
<dbReference type="InterPro" id="IPR029058">
    <property type="entry name" value="AB_hydrolase_fold"/>
</dbReference>
<dbReference type="PANTHER" id="PTHR11802:SF125">
    <property type="entry name" value="CARBOXYPEPTIDASE"/>
    <property type="match status" value="1"/>
</dbReference>
<gene>
    <name evidence="4" type="ORF">CBOVIS_LOCUS2838</name>
</gene>
<evidence type="ECO:0000256" key="2">
    <source>
        <dbReference type="RuleBase" id="RU361156"/>
    </source>
</evidence>
<dbReference type="InterPro" id="IPR018202">
    <property type="entry name" value="Ser_caboxypep_ser_AS"/>
</dbReference>
<feature type="compositionally biased region" description="Pro residues" evidence="3">
    <location>
        <begin position="1019"/>
        <end position="1031"/>
    </location>
</feature>
<dbReference type="FunFam" id="3.40.50.1820:FF:000055">
    <property type="entry name" value="Carboxypeptidase"/>
    <property type="match status" value="1"/>
</dbReference>
<protein>
    <recommendedName>
        <fullName evidence="2">Carboxypeptidase</fullName>
        <ecNumber evidence="2">3.4.16.-</ecNumber>
    </recommendedName>
</protein>
<dbReference type="Proteomes" id="UP000494206">
    <property type="component" value="Unassembled WGS sequence"/>
</dbReference>
<dbReference type="EC" id="3.4.16.-" evidence="2"/>
<dbReference type="InterPro" id="IPR002816">
    <property type="entry name" value="TraB/PrgY/GumN_fam"/>
</dbReference>
<dbReference type="Pfam" id="PF00450">
    <property type="entry name" value="Peptidase_S10"/>
    <property type="match status" value="4"/>
</dbReference>
<accession>A0A8S1EHW9</accession>
<feature type="compositionally biased region" description="Basic and acidic residues" evidence="3">
    <location>
        <begin position="1037"/>
        <end position="1050"/>
    </location>
</feature>
<reference evidence="4 5" key="1">
    <citation type="submission" date="2020-04" db="EMBL/GenBank/DDBJ databases">
        <authorList>
            <person name="Laetsch R D."/>
            <person name="Stevens L."/>
            <person name="Kumar S."/>
            <person name="Blaxter L. M."/>
        </authorList>
    </citation>
    <scope>NUCLEOTIDE SEQUENCE [LARGE SCALE GENOMIC DNA]</scope>
</reference>
<dbReference type="PRINTS" id="PR00724">
    <property type="entry name" value="CRBOXYPTASEC"/>
</dbReference>
<keyword evidence="2" id="KW-0378">Hydrolase</keyword>
<dbReference type="PROSITE" id="PS00560">
    <property type="entry name" value="CARBOXYPEPT_SER_HIS"/>
    <property type="match status" value="3"/>
</dbReference>
<dbReference type="PANTHER" id="PTHR11802">
    <property type="entry name" value="SERINE PROTEASE FAMILY S10 SERINE CARBOXYPEPTIDASE"/>
    <property type="match status" value="1"/>
</dbReference>
<dbReference type="PROSITE" id="PS00131">
    <property type="entry name" value="CARBOXYPEPT_SER_SER"/>
    <property type="match status" value="2"/>
</dbReference>
<dbReference type="CDD" id="cd14789">
    <property type="entry name" value="Tiki"/>
    <property type="match status" value="1"/>
</dbReference>
<feature type="compositionally biased region" description="Low complexity" evidence="3">
    <location>
        <begin position="2063"/>
        <end position="2079"/>
    </location>
</feature>
<dbReference type="GO" id="GO:0004185">
    <property type="term" value="F:serine-type carboxypeptidase activity"/>
    <property type="evidence" value="ECO:0007669"/>
    <property type="project" value="UniProtKB-UniRule"/>
</dbReference>
<organism evidence="4 5">
    <name type="scientific">Caenorhabditis bovis</name>
    <dbReference type="NCBI Taxonomy" id="2654633"/>
    <lineage>
        <taxon>Eukaryota</taxon>
        <taxon>Metazoa</taxon>
        <taxon>Ecdysozoa</taxon>
        <taxon>Nematoda</taxon>
        <taxon>Chromadorea</taxon>
        <taxon>Rhabditida</taxon>
        <taxon>Rhabditina</taxon>
        <taxon>Rhabditomorpha</taxon>
        <taxon>Rhabditoidea</taxon>
        <taxon>Rhabditidae</taxon>
        <taxon>Peloderinae</taxon>
        <taxon>Caenorhabditis</taxon>
    </lineage>
</organism>
<evidence type="ECO:0000256" key="1">
    <source>
        <dbReference type="ARBA" id="ARBA00009431"/>
    </source>
</evidence>
<keyword evidence="2" id="KW-0732">Signal</keyword>
<dbReference type="SUPFAM" id="SSF53474">
    <property type="entry name" value="alpha/beta-Hydrolases"/>
    <property type="match status" value="4"/>
</dbReference>
<dbReference type="GO" id="GO:0006508">
    <property type="term" value="P:proteolysis"/>
    <property type="evidence" value="ECO:0007669"/>
    <property type="project" value="UniProtKB-KW"/>
</dbReference>
<feature type="signal peptide" evidence="2">
    <location>
        <begin position="1"/>
        <end position="22"/>
    </location>
</feature>
<comment type="similarity">
    <text evidence="1 2">Belongs to the peptidase S10 family.</text>
</comment>
<dbReference type="FunFam" id="3.40.50.12670:FF:000002">
    <property type="entry name" value="Carboxypeptidase"/>
    <property type="match status" value="2"/>
</dbReference>
<sequence length="2454" mass="279585">MRSRRAALSAIVAVCVLISVYAQSSRSIKDKISQLPGTTFKTSFNQYAGYLKSDIGSSNYDLHYWFIESQINATADPLLLFINGGPGCSSVFGLFEEIGPFRVNSDSQTLFENVFAWNKVNNLLVIDAPATGFSFGDDNQYQSDSFVVSAILNALVDFYTIYPNLVKNELYIAGEGYASFFATPLAYKLLINSIPFESRFSSPIKFRGLLLANGVLSSQHNYNSMFPYMLTHGFGSIRDYDDLKSVCCKNNRTINCDFYNADGNCKTKANDVITKWIKNMGNTMNLYQDCYRSKILLQTSAIVNYNSTDPFVGYPCTAEIATENYLNREDVKNAFHVSSSFNRKYESCRAIKYGQHSTDLLGQIVLVLTDANYAKNKGKIMIYNGDLDPLNNFIGAQLFGQQIADALNLNTTEDRIWRHNYDSAAFKWMDGGVITSYTNNLHIASIRGGGHYAPQTRPSQSLQLFRDFVLDLFYNNCLSRVNKVAAPLLPEYQKVVDNEKRKNADKIASLPGLTYEINFNQYSGYLKASETHKFFYWFVESQQNPNRDPVLLWLNGGPGSSSVWGMLTENGPFRPNKDGQTLYENIHSWNRFANVLYIESPHQVGFSYSTTPNDYIYGDDLTAENNYNALKDFFTNIFPEYKQNEFYITGESYGGVYVPTLSRLLITRISLGDIILNFKGIAIGNAELTTKLQVNSVIFQLYTYGLVGETEYNELVAKCCPSNIDPTECDFYTPYIYFDYLGNYHPVEGADEFCSKTILGIAQDMVWTSLNNPYNIYQDCYTTPNPGTSSSSSSDFNAAVGFQDEGQLINLDSSDPFDGFPCWNTDAATIYLNRADVRTALHVPEFVQQWQSFNQTVNEQLYNRSYFELDNVLADIIKSYYYTNNNMKILIYNGDTDMVCNHLGDQWFIEQFAKNISLNTVVPRNTWNYALPGTEYVPQLAGYIKTFEKNLNLMTVKGSGHLVPQDRPGPALQMIFNFIHNLNMNNSYPYNIDPKPLLPAYTNLDDCEPAVYPNAKPLPTLPPLPPLPPGVTYPSLDSERRSKRSIDEPKVFLNTNPDQPTKLNDIAKKDMILSLPGLTWNVTYRMFSGYLTPPEKPLNHLFYWFIESQSDPVNDPVVLWLNGGPGCSSIGGFFTELGPFHPNDDNGQTLYENVYSWNKKANVIFLEAPVEVGFSYTEDNNYIWNDDTTAEMNAFAIKLFFKQNFPQYAHNEFFITGESYGGVYCPTLTLQLIEMITAKLLDLNIKGMAVGNGILSEYLQTNSEIVLQYGRGMNGIDDWNSLKSDCNITGNPIYFDFQGVPNGTACYDAVNWIQDKFYNDEEYGDLYNLYQDCYTYDYNEFDEKYNFGANSRRQLALIKLRNRKRTSVNAVKFRDTPSRSWYYSTDPFRGLNCYGGDALVTYLSREDVQTAIHAKKKIRWTDCVDRKLTPQWKYKTQEIYYDMSDTINAIMNSKLYTSNNMRLMFYNGDVDTICQFLGDQWLIEMLVAKRNLTTIAQRQPWIYQKSSSFAPTIAGYIKSWSQNLVQLTVKGSGHFVPSDRPAQALQMLTNFLTNQTNYSTPANIDTKPSPLFPTYSSSTNCTRAQADRIVSLPGLPVDMKFRQYSGFLDGNKNHKIHYWLVESENDPTHDPLLLWLNGGPGSSSLMGLFEENGPYRVSKDGTSLSRNPYAWNKFANILYLESPTGVGYSYSTDGVAVEYNDNATAYENYNALKSFFKLYPQYQTSDFYTTGESYGGVYVPTLAKLIVLGLKSGDIVVNYKGMAIGNGVIDKNTDFDSQLHFQYYHGGIDKTTYTTALNLCCPTGDEFHCKFSSRFTNMNNSIPWGNLSDPCYDFIVSVGANLLLKAFDPYNVYQQCWTLSYNDTTPRTPYGEDWTGINYDSTDPYNGYPCYMDQAMETYLNQNGVRKALNIPDSVGRWYGMNAIINAYTQQVDTDTDIFKTIIDNAPADFNILLYNGDVDAMVNWFGAEIYTSDAFTNKLKFQIATDRSPWYYQLSKDYYTTHAGFQTRYTNGKMNIDVLTVKGSGHLVPLDRPQQALQMIYNFIKRQSYSIPYDISQNTTTTTTQATTPASGSTGGSTLFPGTATTQKDKRKTFLWSIRHPKSSSSGFLFGTIHVPYTEVWNEVSDRVREAFSLSDTVLLEVNLQDEATVRRLIRCKNLKRRQTAKSYLPPSLYNRIERLMLLFRKVLQSWAQRQNTHNEDAFKRANEVYTSIADGWERKRPEWLLFLLYQMCENVLERSSSPMLDLFLAQKAISEKKMIRAIETTEEQCNPIESVSDDDIIFSISYTVGYLESIYARDRIFQTKKSRSISELVKHYKCGTLEEKIFDATEISRTESHANLEDRKRAEKIDQKLKNDIIIRRNARMAKRLDSLITNFKDKTIFSAIGTGHFFGNHSVLNHLKAQGYIITEISNEDIMYVQKFQFPKIEKFLKLDSIPYGLEKPSWMIIPWLLS</sequence>
<keyword evidence="2" id="KW-0645">Protease</keyword>
<proteinExistence type="inferred from homology"/>
<dbReference type="FunFam" id="3.40.50.1820:FF:000222">
    <property type="entry name" value="Carboxypeptidase"/>
    <property type="match status" value="2"/>
</dbReference>
<dbReference type="Pfam" id="PF01963">
    <property type="entry name" value="TraB_PrgY_gumN"/>
    <property type="match status" value="1"/>
</dbReference>
<dbReference type="EMBL" id="CADEPM010000002">
    <property type="protein sequence ID" value="CAB3399766.1"/>
    <property type="molecule type" value="Genomic_DNA"/>
</dbReference>
<evidence type="ECO:0000313" key="4">
    <source>
        <dbReference type="EMBL" id="CAB3399766.1"/>
    </source>
</evidence>
<dbReference type="InterPro" id="IPR033124">
    <property type="entry name" value="Ser_caboxypep_his_AS"/>
</dbReference>
<dbReference type="Gene3D" id="3.40.50.1820">
    <property type="entry name" value="alpha/beta hydrolase"/>
    <property type="match status" value="4"/>
</dbReference>
<keyword evidence="5" id="KW-1185">Reference proteome</keyword>
<comment type="caution">
    <text evidence="4">The sequence shown here is derived from an EMBL/GenBank/DDBJ whole genome shotgun (WGS) entry which is preliminary data.</text>
</comment>
<name>A0A8S1EHW9_9PELO</name>
<dbReference type="OrthoDB" id="443318at2759"/>
<feature type="region of interest" description="Disordered" evidence="3">
    <location>
        <begin position="2063"/>
        <end position="2084"/>
    </location>
</feature>
<dbReference type="InterPro" id="IPR001563">
    <property type="entry name" value="Peptidase_S10"/>
</dbReference>